<evidence type="ECO:0000256" key="1">
    <source>
        <dbReference type="SAM" id="MobiDB-lite"/>
    </source>
</evidence>
<evidence type="ECO:0000313" key="3">
    <source>
        <dbReference type="Proteomes" id="UP000619486"/>
    </source>
</evidence>
<name>A0A918GWD1_9ACTN</name>
<organism evidence="2 3">
    <name type="scientific">Streptomyces purpureus</name>
    <dbReference type="NCBI Taxonomy" id="1951"/>
    <lineage>
        <taxon>Bacteria</taxon>
        <taxon>Bacillati</taxon>
        <taxon>Actinomycetota</taxon>
        <taxon>Actinomycetes</taxon>
        <taxon>Kitasatosporales</taxon>
        <taxon>Streptomycetaceae</taxon>
        <taxon>Streptomyces</taxon>
    </lineage>
</organism>
<dbReference type="RefSeq" id="WP_189199517.1">
    <property type="nucleotide sequence ID" value="NZ_BMQQ01000001.1"/>
</dbReference>
<dbReference type="Proteomes" id="UP000619486">
    <property type="component" value="Unassembled WGS sequence"/>
</dbReference>
<keyword evidence="3" id="KW-1185">Reference proteome</keyword>
<comment type="caution">
    <text evidence="2">The sequence shown here is derived from an EMBL/GenBank/DDBJ whole genome shotgun (WGS) entry which is preliminary data.</text>
</comment>
<reference evidence="2" key="1">
    <citation type="journal article" date="2014" name="Int. J. Syst. Evol. Microbiol.">
        <title>Complete genome sequence of Corynebacterium casei LMG S-19264T (=DSM 44701T), isolated from a smear-ripened cheese.</title>
        <authorList>
            <consortium name="US DOE Joint Genome Institute (JGI-PGF)"/>
            <person name="Walter F."/>
            <person name="Albersmeier A."/>
            <person name="Kalinowski J."/>
            <person name="Ruckert C."/>
        </authorList>
    </citation>
    <scope>NUCLEOTIDE SEQUENCE</scope>
    <source>
        <strain evidence="2">JCM 3172</strain>
    </source>
</reference>
<dbReference type="AlphaFoldDB" id="A0A918GWD1"/>
<protein>
    <submittedName>
        <fullName evidence="2">Uncharacterized protein</fullName>
    </submittedName>
</protein>
<feature type="region of interest" description="Disordered" evidence="1">
    <location>
        <begin position="253"/>
        <end position="272"/>
    </location>
</feature>
<evidence type="ECO:0000313" key="2">
    <source>
        <dbReference type="EMBL" id="GGT14736.1"/>
    </source>
</evidence>
<sequence length="1173" mass="126282">MTSYTFASWDRTGAAASLRDVDDLRRTAPVRGTLSATASVKGRPAAVPVPLSLYGPGDVLAVDPKQIVRLYPRPGTPDAETTRFPLVEFDRTDFPWLFTPLAPVSGGELRPWLTLVCVPTAAGRPRRRPGKPLPVLQVSPTELPDPEFLHLWAHSQTITGHKDDTRRSLSRLIAPRRLLPHTEYAACLVPAFEAGRRAGLGEEGGDLSRAWKATDDAATLPVYHFWTFSTGEAGDFETLAARLRCRPLTKDTGRRKMDVSRPGPLIQPGPGQHTLDVESALRSPAAPDRTTWPVDAPSTAWQKALASALDLAKTVDGEEDPEVQPPLYGGFHALCARVGPALTGWPHTLNLDPRWRVAAGLGTRSVQREQEQLMASAWSQLAEAQAANRFVDLARFARLVGGSLHRRHVRTLSTDEILHLAVPLKTRAVFGTATLAHTIHGSALPTALSTTAFRRAVRPRGALCRRVSLIAPSAGPAQAQRPFAATIASLAASGKGLAVAPVAPDGTVSFGVAPQRVVSAQRLPAVLAALGSYGTAPLGWLALGKKAETRAKLLDLTTDQLSALPDIPAAAFEAVFPLRALPEIGVSERYLAQVRLTTGGALMLPSGRVTAVPLLPASSDVATGGAFTGSWSGPWSESSRPLPADHWDGTCGGTWTRGGAGGTWRGRFAGLWNARPEGGPGGFWRTVLCGTWESGEERGTWQGVANGTWDPRSTTSDGSFTGVWQSATRRGTWHGSCPGTWDWDKSGRAGIWRADCAGSWLQDASDGGAGQDAWQESDLAAILGGWQAEGSIPLSTLFGRDRLKEVAGRLPAAAVLGITPADGRAMVTAALDRMYRPADAPVVPPRATFPATDARTTVTALLDPRAAIDTVLRSRVVRPATEQPGAPVQWAPTFADAMWKPLAAQSTEWMLAGLERVEADTAALAFTNPWFVAAYMTGANHEFARELRWREYPTDQRGTYFTRFWGADPDMPALTRWDTTLQLGAHLTAPPKRLVLLLRTALLRRYPGLIVYAAPLTGPLGQERQPDDANAEHPIFRGTLDPETAFFGFPLTEEDVLVKPWGFVLAEHPTEPLFGLDDPATAETLAWGDLYRPPPETDPPTFADDWNDLNWKHLFTSSEAYEAAKHAPSALLSSVSHGGVVWGASAAGTARQCFQQPVRVVMPAKRLLREEPA</sequence>
<gene>
    <name evidence="2" type="ORF">GCM10014713_04360</name>
</gene>
<reference evidence="2" key="2">
    <citation type="submission" date="2020-09" db="EMBL/GenBank/DDBJ databases">
        <authorList>
            <person name="Sun Q."/>
            <person name="Ohkuma M."/>
        </authorList>
    </citation>
    <scope>NUCLEOTIDE SEQUENCE</scope>
    <source>
        <strain evidence="2">JCM 3172</strain>
    </source>
</reference>
<accession>A0A918GWD1</accession>
<dbReference type="EMBL" id="BMQQ01000001">
    <property type="protein sequence ID" value="GGT14736.1"/>
    <property type="molecule type" value="Genomic_DNA"/>
</dbReference>
<proteinExistence type="predicted"/>